<evidence type="ECO:0000313" key="4">
    <source>
        <dbReference type="Proteomes" id="UP000016569"/>
    </source>
</evidence>
<sequence length="109" mass="11120">MSLYAVIALLVAVFVAPTVDAAACAPEASFAAAHMVDDHSSDGASEDDAGERGGDHGLCSHGHCHHGGAARVDTASEAVRMTLSEERPPFVDDSAPSGAIEGLKRPPRA</sequence>
<evidence type="ECO:0000256" key="1">
    <source>
        <dbReference type="SAM" id="MobiDB-lite"/>
    </source>
</evidence>
<feature type="region of interest" description="Disordered" evidence="1">
    <location>
        <begin position="36"/>
        <end position="109"/>
    </location>
</feature>
<dbReference type="Proteomes" id="UP000016569">
    <property type="component" value="Unassembled WGS sequence"/>
</dbReference>
<feature type="signal peptide" evidence="2">
    <location>
        <begin position="1"/>
        <end position="21"/>
    </location>
</feature>
<organism evidence="3 4">
    <name type="scientific">Brevundimonas abyssalis TAR-001</name>
    <dbReference type="NCBI Taxonomy" id="1391729"/>
    <lineage>
        <taxon>Bacteria</taxon>
        <taxon>Pseudomonadati</taxon>
        <taxon>Pseudomonadota</taxon>
        <taxon>Alphaproteobacteria</taxon>
        <taxon>Caulobacterales</taxon>
        <taxon>Caulobacteraceae</taxon>
        <taxon>Brevundimonas</taxon>
    </lineage>
</organism>
<protein>
    <recommendedName>
        <fullName evidence="5">Cobalt-zinc-cadmium resistance protein czcI</fullName>
    </recommendedName>
</protein>
<accession>A0A8E0KKG4</accession>
<name>A0A8E0KKG4_9CAUL</name>
<dbReference type="AlphaFoldDB" id="A0A8E0KKG4"/>
<keyword evidence="4" id="KW-1185">Reference proteome</keyword>
<dbReference type="RefSeq" id="WP_021696350.1">
    <property type="nucleotide sequence ID" value="NZ_BATC01000005.1"/>
</dbReference>
<keyword evidence="2" id="KW-0732">Signal</keyword>
<reference evidence="4" key="1">
    <citation type="journal article" date="2013" name="Genome Announc.">
        <title>Draft Genome Sequence of the Dimorphic Prosthecate Bacterium Brevundimonas abyssalis TAR-001T.</title>
        <authorList>
            <person name="Tsubouchi T."/>
            <person name="Nishi S."/>
            <person name="Usui K."/>
            <person name="Shimane Y."/>
            <person name="Takaki Y."/>
            <person name="Maruyama T."/>
            <person name="Hatada Y."/>
        </authorList>
    </citation>
    <scope>NUCLEOTIDE SEQUENCE [LARGE SCALE GENOMIC DNA]</scope>
    <source>
        <strain evidence="4">TAR-001</strain>
    </source>
</reference>
<evidence type="ECO:0000256" key="2">
    <source>
        <dbReference type="SAM" id="SignalP"/>
    </source>
</evidence>
<dbReference type="EMBL" id="BATC01000005">
    <property type="protein sequence ID" value="GAD58254.1"/>
    <property type="molecule type" value="Genomic_DNA"/>
</dbReference>
<gene>
    <name evidence="3" type="ORF">MBEBAB_0504</name>
</gene>
<proteinExistence type="predicted"/>
<evidence type="ECO:0000313" key="3">
    <source>
        <dbReference type="EMBL" id="GAD58254.1"/>
    </source>
</evidence>
<evidence type="ECO:0008006" key="5">
    <source>
        <dbReference type="Google" id="ProtNLM"/>
    </source>
</evidence>
<comment type="caution">
    <text evidence="3">The sequence shown here is derived from an EMBL/GenBank/DDBJ whole genome shotgun (WGS) entry which is preliminary data.</text>
</comment>
<feature type="chain" id="PRO_5034552569" description="Cobalt-zinc-cadmium resistance protein czcI" evidence="2">
    <location>
        <begin position="22"/>
        <end position="109"/>
    </location>
</feature>